<organism evidence="1">
    <name type="scientific">marine metagenome</name>
    <dbReference type="NCBI Taxonomy" id="408172"/>
    <lineage>
        <taxon>unclassified sequences</taxon>
        <taxon>metagenomes</taxon>
        <taxon>ecological metagenomes</taxon>
    </lineage>
</organism>
<dbReference type="EMBL" id="UINC01145728">
    <property type="protein sequence ID" value="SVD36030.1"/>
    <property type="molecule type" value="Genomic_DNA"/>
</dbReference>
<protein>
    <submittedName>
        <fullName evidence="1">Uncharacterized protein</fullName>
    </submittedName>
</protein>
<name>A0A382UP86_9ZZZZ</name>
<evidence type="ECO:0000313" key="1">
    <source>
        <dbReference type="EMBL" id="SVD36030.1"/>
    </source>
</evidence>
<sequence length="48" mass="5075">VGAGQVYREITGRYFLVMTAVEASALIEDKASVEIECTAVVPDSRATG</sequence>
<reference evidence="1" key="1">
    <citation type="submission" date="2018-05" db="EMBL/GenBank/DDBJ databases">
        <authorList>
            <person name="Lanie J.A."/>
            <person name="Ng W.-L."/>
            <person name="Kazmierczak K.M."/>
            <person name="Andrzejewski T.M."/>
            <person name="Davidsen T.M."/>
            <person name="Wayne K.J."/>
            <person name="Tettelin H."/>
            <person name="Glass J.I."/>
            <person name="Rusch D."/>
            <person name="Podicherti R."/>
            <person name="Tsui H.-C.T."/>
            <person name="Winkler M.E."/>
        </authorList>
    </citation>
    <scope>NUCLEOTIDE SEQUENCE</scope>
</reference>
<dbReference type="AlphaFoldDB" id="A0A382UP86"/>
<dbReference type="Gene3D" id="3.30.1330.40">
    <property type="entry name" value="RutC-like"/>
    <property type="match status" value="1"/>
</dbReference>
<gene>
    <name evidence="1" type="ORF">METZ01_LOCUS388884</name>
</gene>
<feature type="non-terminal residue" evidence="1">
    <location>
        <position position="1"/>
    </location>
</feature>
<dbReference type="SUPFAM" id="SSF55298">
    <property type="entry name" value="YjgF-like"/>
    <property type="match status" value="1"/>
</dbReference>
<proteinExistence type="predicted"/>
<dbReference type="InterPro" id="IPR035959">
    <property type="entry name" value="RutC-like_sf"/>
</dbReference>
<accession>A0A382UP86</accession>